<keyword evidence="2" id="KW-1185">Reference proteome</keyword>
<evidence type="ECO:0000313" key="2">
    <source>
        <dbReference type="Proteomes" id="UP001177670"/>
    </source>
</evidence>
<dbReference type="AlphaFoldDB" id="A0AA40GE98"/>
<comment type="caution">
    <text evidence="1">The sequence shown here is derived from an EMBL/GenBank/DDBJ whole genome shotgun (WGS) entry which is preliminary data.</text>
</comment>
<name>A0AA40GE98_9HYME</name>
<evidence type="ECO:0000313" key="1">
    <source>
        <dbReference type="EMBL" id="KAK1136256.1"/>
    </source>
</evidence>
<organism evidence="1 2">
    <name type="scientific">Melipona bicolor</name>
    <dbReference type="NCBI Taxonomy" id="60889"/>
    <lineage>
        <taxon>Eukaryota</taxon>
        <taxon>Metazoa</taxon>
        <taxon>Ecdysozoa</taxon>
        <taxon>Arthropoda</taxon>
        <taxon>Hexapoda</taxon>
        <taxon>Insecta</taxon>
        <taxon>Pterygota</taxon>
        <taxon>Neoptera</taxon>
        <taxon>Endopterygota</taxon>
        <taxon>Hymenoptera</taxon>
        <taxon>Apocrita</taxon>
        <taxon>Aculeata</taxon>
        <taxon>Apoidea</taxon>
        <taxon>Anthophila</taxon>
        <taxon>Apidae</taxon>
        <taxon>Melipona</taxon>
    </lineage>
</organism>
<accession>A0AA40GE98</accession>
<reference evidence="1" key="1">
    <citation type="submission" date="2021-10" db="EMBL/GenBank/DDBJ databases">
        <title>Melipona bicolor Genome sequencing and assembly.</title>
        <authorList>
            <person name="Araujo N.S."/>
            <person name="Arias M.C."/>
        </authorList>
    </citation>
    <scope>NUCLEOTIDE SEQUENCE</scope>
    <source>
        <strain evidence="1">USP_2M_L1-L4_2017</strain>
        <tissue evidence="1">Whole body</tissue>
    </source>
</reference>
<sequence length="100" mass="12248">MSRVCHPETRFSHREGSLERQGCFEIRREFFRIYPLDLERLNLSRVSEETYRETRHAQIFYVRRFRRSLLFARDVGLWRMTVASTMLNDSFVFSDEIQHQ</sequence>
<dbReference type="Proteomes" id="UP001177670">
    <property type="component" value="Unassembled WGS sequence"/>
</dbReference>
<dbReference type="EMBL" id="JAHYIQ010000001">
    <property type="protein sequence ID" value="KAK1136256.1"/>
    <property type="molecule type" value="Genomic_DNA"/>
</dbReference>
<protein>
    <submittedName>
        <fullName evidence="1">Uncharacterized protein</fullName>
    </submittedName>
</protein>
<gene>
    <name evidence="1" type="ORF">K0M31_000821</name>
</gene>
<proteinExistence type="predicted"/>